<dbReference type="PROSITE" id="PS01359">
    <property type="entry name" value="ZF_PHD_1"/>
    <property type="match status" value="1"/>
</dbReference>
<evidence type="ECO:0000256" key="2">
    <source>
        <dbReference type="ARBA" id="ARBA00022771"/>
    </source>
</evidence>
<organism evidence="4 5">
    <name type="scientific">Daphnia sinensis</name>
    <dbReference type="NCBI Taxonomy" id="1820382"/>
    <lineage>
        <taxon>Eukaryota</taxon>
        <taxon>Metazoa</taxon>
        <taxon>Ecdysozoa</taxon>
        <taxon>Arthropoda</taxon>
        <taxon>Crustacea</taxon>
        <taxon>Branchiopoda</taxon>
        <taxon>Diplostraca</taxon>
        <taxon>Cladocera</taxon>
        <taxon>Anomopoda</taxon>
        <taxon>Daphniidae</taxon>
        <taxon>Daphnia</taxon>
        <taxon>Daphnia similis group</taxon>
    </lineage>
</organism>
<evidence type="ECO:0000256" key="3">
    <source>
        <dbReference type="ARBA" id="ARBA00022833"/>
    </source>
</evidence>
<gene>
    <name evidence="4" type="ORF">GHT06_003256</name>
</gene>
<dbReference type="Gene3D" id="3.30.40.10">
    <property type="entry name" value="Zinc/RING finger domain, C3HC4 (zinc finger)"/>
    <property type="match status" value="1"/>
</dbReference>
<protein>
    <recommendedName>
        <fullName evidence="6">PHD-type domain-containing protein</fullName>
    </recommendedName>
</protein>
<accession>A0AAD5PNQ2</accession>
<dbReference type="AlphaFoldDB" id="A0AAD5PNQ2"/>
<dbReference type="Proteomes" id="UP000820818">
    <property type="component" value="Unassembled WGS sequence"/>
</dbReference>
<evidence type="ECO:0000313" key="5">
    <source>
        <dbReference type="Proteomes" id="UP000820818"/>
    </source>
</evidence>
<keyword evidence="2" id="KW-0863">Zinc-finger</keyword>
<name>A0AAD5PNQ2_9CRUS</name>
<sequence length="253" mass="29107">MGDDKICVICNDGRIIQYVSCVECKGPVHLSCIPGNKRGKVLSKATYVLMNKNNETFDFQCAKCPTVVPEVELMAQAAQVVKNARTFKHKQQKKIISLWETDEELKKKKTQLALVKKFVSYMRANWIVSKVWPPAKWCVFNQPIRTNNDAEGWQNRINCHNKDKMNFYSLVPILYQESKLIPLYKKLLCGNKLIKRTLKLTDSVNKKLVELWNSYPEQINGKQLLKAVSEVYAESNVLNEAMCLDDEKDDVSE</sequence>
<keyword evidence="1" id="KW-0479">Metal-binding</keyword>
<dbReference type="InterPro" id="IPR013083">
    <property type="entry name" value="Znf_RING/FYVE/PHD"/>
</dbReference>
<evidence type="ECO:0008006" key="6">
    <source>
        <dbReference type="Google" id="ProtNLM"/>
    </source>
</evidence>
<evidence type="ECO:0000313" key="4">
    <source>
        <dbReference type="EMBL" id="KAI9551324.1"/>
    </source>
</evidence>
<evidence type="ECO:0000256" key="1">
    <source>
        <dbReference type="ARBA" id="ARBA00022723"/>
    </source>
</evidence>
<proteinExistence type="predicted"/>
<keyword evidence="3" id="KW-0862">Zinc</keyword>
<dbReference type="InterPro" id="IPR019786">
    <property type="entry name" value="Zinc_finger_PHD-type_CS"/>
</dbReference>
<reference evidence="4" key="1">
    <citation type="submission" date="2022-05" db="EMBL/GenBank/DDBJ databases">
        <title>A multi-omics perspective on studying reproductive biology in Daphnia sinensis.</title>
        <authorList>
            <person name="Jia J."/>
        </authorList>
    </citation>
    <scope>NUCLEOTIDE SEQUENCE</scope>
    <source>
        <strain evidence="4">WSL</strain>
    </source>
</reference>
<comment type="caution">
    <text evidence="4">The sequence shown here is derived from an EMBL/GenBank/DDBJ whole genome shotgun (WGS) entry which is preliminary data.</text>
</comment>
<dbReference type="EMBL" id="WJBH02000017">
    <property type="protein sequence ID" value="KAI9551324.1"/>
    <property type="molecule type" value="Genomic_DNA"/>
</dbReference>
<dbReference type="GO" id="GO:0008270">
    <property type="term" value="F:zinc ion binding"/>
    <property type="evidence" value="ECO:0007669"/>
    <property type="project" value="UniProtKB-KW"/>
</dbReference>
<keyword evidence="5" id="KW-1185">Reference proteome</keyword>